<organism evidence="18 19">
    <name type="scientific">Motilibacter peucedani</name>
    <dbReference type="NCBI Taxonomy" id="598650"/>
    <lineage>
        <taxon>Bacteria</taxon>
        <taxon>Bacillati</taxon>
        <taxon>Actinomycetota</taxon>
        <taxon>Actinomycetes</taxon>
        <taxon>Motilibacterales</taxon>
        <taxon>Motilibacteraceae</taxon>
        <taxon>Motilibacter</taxon>
    </lineage>
</organism>
<feature type="binding site" evidence="16">
    <location>
        <position position="72"/>
    </location>
    <ligand>
        <name>Zn(2+)</name>
        <dbReference type="ChEBI" id="CHEBI:29105"/>
        <note>catalytic</note>
    </ligand>
</feature>
<evidence type="ECO:0000256" key="3">
    <source>
        <dbReference type="ARBA" id="ARBA00022475"/>
    </source>
</evidence>
<feature type="transmembrane region" description="Helical" evidence="14">
    <location>
        <begin position="112"/>
        <end position="135"/>
    </location>
</feature>
<proteinExistence type="inferred from homology"/>
<feature type="transmembrane region" description="Helical" evidence="14">
    <location>
        <begin position="52"/>
        <end position="72"/>
    </location>
</feature>
<keyword evidence="4 14" id="KW-0645">Protease</keyword>
<evidence type="ECO:0000256" key="14">
    <source>
        <dbReference type="PIRNR" id="PIRNR006404"/>
    </source>
</evidence>
<keyword evidence="5 14" id="KW-0812">Transmembrane</keyword>
<dbReference type="InParanoid" id="A0A420XK82"/>
<evidence type="ECO:0000256" key="4">
    <source>
        <dbReference type="ARBA" id="ARBA00022670"/>
    </source>
</evidence>
<evidence type="ECO:0000256" key="13">
    <source>
        <dbReference type="ARBA" id="ARBA00023136"/>
    </source>
</evidence>
<dbReference type="GO" id="GO:0008237">
    <property type="term" value="F:metallopeptidase activity"/>
    <property type="evidence" value="ECO:0007669"/>
    <property type="project" value="UniProtKB-UniRule"/>
</dbReference>
<dbReference type="PANTHER" id="PTHR39188:SF3">
    <property type="entry name" value="STAGE IV SPORULATION PROTEIN FB"/>
    <property type="match status" value="1"/>
</dbReference>
<dbReference type="EMBL" id="RBWV01000017">
    <property type="protein sequence ID" value="RKS67925.1"/>
    <property type="molecule type" value="Genomic_DNA"/>
</dbReference>
<evidence type="ECO:0000313" key="18">
    <source>
        <dbReference type="EMBL" id="RKS67925.1"/>
    </source>
</evidence>
<dbReference type="PIRSF" id="PIRSF006404">
    <property type="entry name" value="UCP006404_Pept_M50_CBS"/>
    <property type="match status" value="1"/>
</dbReference>
<feature type="binding site" evidence="16">
    <location>
        <position position="168"/>
    </location>
    <ligand>
        <name>Zn(2+)</name>
        <dbReference type="ChEBI" id="CHEBI:29105"/>
        <note>catalytic</note>
    </ligand>
</feature>
<evidence type="ECO:0000256" key="9">
    <source>
        <dbReference type="ARBA" id="ARBA00022833"/>
    </source>
</evidence>
<evidence type="ECO:0000256" key="12">
    <source>
        <dbReference type="ARBA" id="ARBA00023122"/>
    </source>
</evidence>
<reference evidence="18 19" key="1">
    <citation type="submission" date="2018-10" db="EMBL/GenBank/DDBJ databases">
        <title>Genomic Encyclopedia of Archaeal and Bacterial Type Strains, Phase II (KMG-II): from individual species to whole genera.</title>
        <authorList>
            <person name="Goeker M."/>
        </authorList>
    </citation>
    <scope>NUCLEOTIDE SEQUENCE [LARGE SCALE GENOMIC DNA]</scope>
    <source>
        <strain evidence="18 19">RP-AC37</strain>
    </source>
</reference>
<protein>
    <recommendedName>
        <fullName evidence="14">Zinc metalloprotease</fullName>
    </recommendedName>
</protein>
<feature type="binding site" evidence="16">
    <location>
        <position position="76"/>
    </location>
    <ligand>
        <name>Zn(2+)</name>
        <dbReference type="ChEBI" id="CHEBI:29105"/>
        <note>catalytic</note>
    </ligand>
</feature>
<evidence type="ECO:0000256" key="15">
    <source>
        <dbReference type="PIRSR" id="PIRSR006404-1"/>
    </source>
</evidence>
<keyword evidence="7" id="KW-0677">Repeat</keyword>
<comment type="subcellular location">
    <subcellularLocation>
        <location evidence="1 14">Cell membrane</location>
        <topology evidence="1 14">Multi-pass membrane protein</topology>
    </subcellularLocation>
</comment>
<dbReference type="GO" id="GO:0046872">
    <property type="term" value="F:metal ion binding"/>
    <property type="evidence" value="ECO:0007669"/>
    <property type="project" value="UniProtKB-UniRule"/>
</dbReference>
<feature type="transmembrane region" description="Helical" evidence="14">
    <location>
        <begin position="220"/>
        <end position="240"/>
    </location>
</feature>
<dbReference type="GO" id="GO:0006508">
    <property type="term" value="P:proteolysis"/>
    <property type="evidence" value="ECO:0007669"/>
    <property type="project" value="UniProtKB-KW"/>
</dbReference>
<keyword evidence="9 14" id="KW-0862">Zinc</keyword>
<evidence type="ECO:0000256" key="7">
    <source>
        <dbReference type="ARBA" id="ARBA00022737"/>
    </source>
</evidence>
<dbReference type="InterPro" id="IPR008915">
    <property type="entry name" value="Peptidase_M50"/>
</dbReference>
<evidence type="ECO:0000259" key="17">
    <source>
        <dbReference type="Pfam" id="PF02163"/>
    </source>
</evidence>
<keyword evidence="13 14" id="KW-0472">Membrane</keyword>
<evidence type="ECO:0000256" key="8">
    <source>
        <dbReference type="ARBA" id="ARBA00022801"/>
    </source>
</evidence>
<evidence type="ECO:0000256" key="1">
    <source>
        <dbReference type="ARBA" id="ARBA00004651"/>
    </source>
</evidence>
<evidence type="ECO:0000313" key="19">
    <source>
        <dbReference type="Proteomes" id="UP000281955"/>
    </source>
</evidence>
<feature type="transmembrane region" description="Helical" evidence="14">
    <location>
        <begin position="141"/>
        <end position="162"/>
    </location>
</feature>
<keyword evidence="3 14" id="KW-1003">Cell membrane</keyword>
<evidence type="ECO:0000256" key="5">
    <source>
        <dbReference type="ARBA" id="ARBA00022692"/>
    </source>
</evidence>
<evidence type="ECO:0000256" key="11">
    <source>
        <dbReference type="ARBA" id="ARBA00023049"/>
    </source>
</evidence>
<gene>
    <name evidence="18" type="ORF">CLV35_3831</name>
</gene>
<comment type="caution">
    <text evidence="18">The sequence shown here is derived from an EMBL/GenBank/DDBJ whole genome shotgun (WGS) entry which is preliminary data.</text>
</comment>
<keyword evidence="10 14" id="KW-1133">Transmembrane helix</keyword>
<keyword evidence="12" id="KW-0129">CBS domain</keyword>
<keyword evidence="19" id="KW-1185">Reference proteome</keyword>
<dbReference type="AlphaFoldDB" id="A0A420XK82"/>
<keyword evidence="6 14" id="KW-0479">Metal-binding</keyword>
<dbReference type="InterPro" id="IPR016483">
    <property type="entry name" value="UCP006404_Pept_M50_CBS"/>
</dbReference>
<dbReference type="OrthoDB" id="9781963at2"/>
<evidence type="ECO:0000256" key="2">
    <source>
        <dbReference type="ARBA" id="ARBA00007931"/>
    </source>
</evidence>
<feature type="active site" evidence="15">
    <location>
        <position position="73"/>
    </location>
</feature>
<name>A0A420XK82_9ACTN</name>
<dbReference type="Proteomes" id="UP000281955">
    <property type="component" value="Unassembled WGS sequence"/>
</dbReference>
<feature type="transmembrane region" description="Helical" evidence="14">
    <location>
        <begin position="193"/>
        <end position="214"/>
    </location>
</feature>
<feature type="domain" description="Peptidase M50" evidence="17">
    <location>
        <begin position="60"/>
        <end position="132"/>
    </location>
</feature>
<dbReference type="GO" id="GO:0005886">
    <property type="term" value="C:plasma membrane"/>
    <property type="evidence" value="ECO:0007669"/>
    <property type="project" value="UniProtKB-SubCell"/>
</dbReference>
<evidence type="ECO:0000256" key="10">
    <source>
        <dbReference type="ARBA" id="ARBA00022989"/>
    </source>
</evidence>
<evidence type="ECO:0000256" key="6">
    <source>
        <dbReference type="ARBA" id="ARBA00022723"/>
    </source>
</evidence>
<keyword evidence="11 14" id="KW-0482">Metalloprotease</keyword>
<evidence type="ECO:0000256" key="16">
    <source>
        <dbReference type="PIRSR" id="PIRSR006404-2"/>
    </source>
</evidence>
<comment type="cofactor">
    <cofactor evidence="14 16">
        <name>Zn(2+)</name>
        <dbReference type="ChEBI" id="CHEBI:29105"/>
    </cofactor>
    <text evidence="14 16">Binds 1 zinc ion per subunit.</text>
</comment>
<accession>A0A420XK82</accession>
<dbReference type="PANTHER" id="PTHR39188">
    <property type="entry name" value="MEMBRANE-ASSOCIATED ZINC METALLOPROTEASE M50B"/>
    <property type="match status" value="1"/>
</dbReference>
<comment type="similarity">
    <text evidence="2 14">Belongs to the peptidase M50B family.</text>
</comment>
<dbReference type="Pfam" id="PF02163">
    <property type="entry name" value="Peptidase_M50"/>
    <property type="match status" value="1"/>
</dbReference>
<sequence length="397" mass="39546">MPCVGGAEVRGLRLGRVCGVPVVVRRGWAAVAALLTWAFEPVVDDQVPGLGAGAYAVSAAFAVLLYASVLVHELGHSLLARRLGLGVTRIEIGPLGGGSLLAQEPAGRRHEAAIAAVGPVCSLVLGALGTLAAGAAPDGGVARALALELAVANLLVGVVNLLPGLPFDGGRVLVALRSGGPGGRLRGVRSAALAGRTLALVVAGAPFAAALAGWTRLDLALVVLAAASGAWLWVSSAAAARTSELRLRVPGLRAGALLSQPLRLPGDTPVSEALRRAGGAGVAVVDGLGRPVAYASARQLRTVPELRRPWTAVGGLAAPLGPAVTATLGGRELLDTLAGSPAEAYGVTAGAVDGTAELVGVLVARDVAAALGAASQPVAYPRRAPGARLRTSRKDVV</sequence>
<keyword evidence="8 14" id="KW-0378">Hydrolase</keyword>